<dbReference type="InterPro" id="IPR036453">
    <property type="entry name" value="GluRdtase_dimer_dom_sf"/>
</dbReference>
<keyword evidence="5 8" id="KW-0560">Oxidoreductase</keyword>
<dbReference type="FunFam" id="3.30.460.30:FF:000001">
    <property type="entry name" value="Glutamyl-tRNA reductase"/>
    <property type="match status" value="1"/>
</dbReference>
<sequence length="433" mass="49198">MYAVVSFSYKHLEIALREQIALPQDKMQEFYASLKAEISEIEECIVLSTCNRFELIMALERWDEALLVRIVQWVAGYQGVSYESLKNGAMLFGGKEAIGHIFEVASSLDSLVVGETQITGQLKSAYKFSYENGFCHKELTRLIHFAFKCAAMIRTQTQISKNAISISSIAVSQLMLLCGDTPKKALVIGAGEMGRLCVRHLLAHQFEVKLIVRHLENAREFVESLDTPSISVASFGDLQSDLCDYPYVFTATGAQNAIITKAMIAPSALDRIWFDLALPRDIEGSREELQGKGISLYVIDDLQELMNANMQKRQGELLEAHKIIKHQIQEFEIWLKGLEVEPLIKSFREKARTCCVGEVDRAIQKGYLQEEERENVIRILHNAFNKFLHHPTIYIKSIQEKPEGDFILENVKKLFDLGEQNTTQMSYKCEKDQ</sequence>
<dbReference type="PANTHER" id="PTHR43013:SF1">
    <property type="entry name" value="GLUTAMYL-TRNA REDUCTASE"/>
    <property type="match status" value="1"/>
</dbReference>
<keyword evidence="6 8" id="KW-0627">Porphyrin biosynthesis</keyword>
<evidence type="ECO:0000256" key="2">
    <source>
        <dbReference type="ARBA" id="ARBA00005916"/>
    </source>
</evidence>
<dbReference type="STRING" id="222136.BBW65_01035"/>
<dbReference type="SUPFAM" id="SSF69742">
    <property type="entry name" value="Glutamyl tRNA-reductase catalytic, N-terminal domain"/>
    <property type="match status" value="1"/>
</dbReference>
<dbReference type="OrthoDB" id="110209at2"/>
<dbReference type="InterPro" id="IPR006151">
    <property type="entry name" value="Shikm_DH/Glu-tRNA_Rdtase"/>
</dbReference>
<dbReference type="Proteomes" id="UP000092884">
    <property type="component" value="Chromosome"/>
</dbReference>
<dbReference type="EC" id="1.2.1.70" evidence="3 8"/>
<dbReference type="Gene3D" id="3.40.50.720">
    <property type="entry name" value="NAD(P)-binding Rossmann-like Domain"/>
    <property type="match status" value="1"/>
</dbReference>
<evidence type="ECO:0000259" key="15">
    <source>
        <dbReference type="Pfam" id="PF01488"/>
    </source>
</evidence>
<dbReference type="PROSITE" id="PS00747">
    <property type="entry name" value="GLUTR"/>
    <property type="match status" value="1"/>
</dbReference>
<evidence type="ECO:0000256" key="3">
    <source>
        <dbReference type="ARBA" id="ARBA00012970"/>
    </source>
</evidence>
<comment type="miscellaneous">
    <text evidence="8">During catalysis, the active site Cys acts as a nucleophile attacking the alpha-carbonyl group of tRNA-bound glutamate with the formation of a thioester intermediate between enzyme and glutamate, and the concomitant release of tRNA(Glu). The thioester intermediate is finally reduced by direct hydride transfer from NADPH, to form the product GSA.</text>
</comment>
<dbReference type="NCBIfam" id="TIGR01035">
    <property type="entry name" value="hemA"/>
    <property type="match status" value="1"/>
</dbReference>
<proteinExistence type="inferred from homology"/>
<dbReference type="InterPro" id="IPR036291">
    <property type="entry name" value="NAD(P)-bd_dom_sf"/>
</dbReference>
<organism evidence="17 18">
    <name type="scientific">Helicobacter enhydrae</name>
    <dbReference type="NCBI Taxonomy" id="222136"/>
    <lineage>
        <taxon>Bacteria</taxon>
        <taxon>Pseudomonadati</taxon>
        <taxon>Campylobacterota</taxon>
        <taxon>Epsilonproteobacteria</taxon>
        <taxon>Campylobacterales</taxon>
        <taxon>Helicobacteraceae</taxon>
        <taxon>Helicobacter</taxon>
    </lineage>
</organism>
<comment type="similarity">
    <text evidence="2 8 13">Belongs to the glutamyl-tRNA reductase family.</text>
</comment>
<comment type="pathway">
    <text evidence="1 8 13">Porphyrin-containing compound metabolism; protoporphyrin-IX biosynthesis; 5-aminolevulinate from L-glutamyl-tRNA(Glu): step 1/2.</text>
</comment>
<evidence type="ECO:0000256" key="6">
    <source>
        <dbReference type="ARBA" id="ARBA00023244"/>
    </source>
</evidence>
<dbReference type="GO" id="GO:0019353">
    <property type="term" value="P:protoporphyrinogen IX biosynthetic process from glutamate"/>
    <property type="evidence" value="ECO:0007669"/>
    <property type="project" value="TreeGrafter"/>
</dbReference>
<feature type="domain" description="Tetrapyrrole biosynthesis glutamyl-tRNA reductase dimerisation" evidence="14">
    <location>
        <begin position="319"/>
        <end position="417"/>
    </location>
</feature>
<dbReference type="SUPFAM" id="SSF69075">
    <property type="entry name" value="Glutamyl tRNA-reductase dimerization domain"/>
    <property type="match status" value="1"/>
</dbReference>
<feature type="site" description="Important for activity" evidence="8 12">
    <location>
        <position position="100"/>
    </location>
</feature>
<comment type="subunit">
    <text evidence="8">Homodimer.</text>
</comment>
<comment type="function">
    <text evidence="8">Catalyzes the NADPH-dependent reduction of glutamyl-tRNA(Glu) to glutamate 1-semialdehyde (GSA).</text>
</comment>
<feature type="binding site" evidence="8 10">
    <location>
        <begin position="49"/>
        <end position="52"/>
    </location>
    <ligand>
        <name>substrate</name>
    </ligand>
</feature>
<dbReference type="HAMAP" id="MF_00087">
    <property type="entry name" value="Glu_tRNA_reductase"/>
    <property type="match status" value="1"/>
</dbReference>
<dbReference type="RefSeq" id="WP_066338539.1">
    <property type="nucleotide sequence ID" value="NZ_CP016503.1"/>
</dbReference>
<dbReference type="SUPFAM" id="SSF51735">
    <property type="entry name" value="NAD(P)-binding Rossmann-fold domains"/>
    <property type="match status" value="1"/>
</dbReference>
<accession>A0A1B1U3Z5</accession>
<name>A0A1B1U3Z5_9HELI</name>
<evidence type="ECO:0000256" key="4">
    <source>
        <dbReference type="ARBA" id="ARBA00022857"/>
    </source>
</evidence>
<evidence type="ECO:0000256" key="7">
    <source>
        <dbReference type="ARBA" id="ARBA00047464"/>
    </source>
</evidence>
<dbReference type="GO" id="GO:0050661">
    <property type="term" value="F:NADP binding"/>
    <property type="evidence" value="ECO:0007669"/>
    <property type="project" value="InterPro"/>
</dbReference>
<feature type="binding site" evidence="8 10">
    <location>
        <position position="110"/>
    </location>
    <ligand>
        <name>substrate</name>
    </ligand>
</feature>
<evidence type="ECO:0000256" key="12">
    <source>
        <dbReference type="PIRSR" id="PIRSR000445-4"/>
    </source>
</evidence>
<evidence type="ECO:0000256" key="8">
    <source>
        <dbReference type="HAMAP-Rule" id="MF_00087"/>
    </source>
</evidence>
<dbReference type="UniPathway" id="UPA00251">
    <property type="reaction ID" value="UER00316"/>
</dbReference>
<dbReference type="CDD" id="cd05213">
    <property type="entry name" value="NAD_bind_Glutamyl_tRNA_reduct"/>
    <property type="match status" value="1"/>
</dbReference>
<dbReference type="PIRSF" id="PIRSF000445">
    <property type="entry name" value="4pyrrol_synth_GluRdtase"/>
    <property type="match status" value="1"/>
</dbReference>
<protein>
    <recommendedName>
        <fullName evidence="3 8">Glutamyl-tRNA reductase</fullName>
        <shortName evidence="8">GluTR</shortName>
        <ecNumber evidence="3 8">1.2.1.70</ecNumber>
    </recommendedName>
</protein>
<dbReference type="KEGG" id="het:BBW65_01035"/>
<dbReference type="Pfam" id="PF05201">
    <property type="entry name" value="GlutR_N"/>
    <property type="match status" value="1"/>
</dbReference>
<dbReference type="InterPro" id="IPR015895">
    <property type="entry name" value="4pyrrol_synth_GluRdtase_N"/>
</dbReference>
<dbReference type="Gene3D" id="3.30.460.30">
    <property type="entry name" value="Glutamyl-tRNA reductase, N-terminal domain"/>
    <property type="match status" value="1"/>
</dbReference>
<dbReference type="PANTHER" id="PTHR43013">
    <property type="entry name" value="GLUTAMYL-TRNA REDUCTASE"/>
    <property type="match status" value="1"/>
</dbReference>
<dbReference type="EMBL" id="CP016503">
    <property type="protein sequence ID" value="ANV97483.1"/>
    <property type="molecule type" value="Genomic_DNA"/>
</dbReference>
<dbReference type="Pfam" id="PF00745">
    <property type="entry name" value="GlutR_dimer"/>
    <property type="match status" value="1"/>
</dbReference>
<feature type="binding site" evidence="8 10">
    <location>
        <position position="121"/>
    </location>
    <ligand>
        <name>substrate</name>
    </ligand>
</feature>
<comment type="catalytic activity">
    <reaction evidence="7 8 13">
        <text>(S)-4-amino-5-oxopentanoate + tRNA(Glu) + NADP(+) = L-glutamyl-tRNA(Glu) + NADPH + H(+)</text>
        <dbReference type="Rhea" id="RHEA:12344"/>
        <dbReference type="Rhea" id="RHEA-COMP:9663"/>
        <dbReference type="Rhea" id="RHEA-COMP:9680"/>
        <dbReference type="ChEBI" id="CHEBI:15378"/>
        <dbReference type="ChEBI" id="CHEBI:57501"/>
        <dbReference type="ChEBI" id="CHEBI:57783"/>
        <dbReference type="ChEBI" id="CHEBI:58349"/>
        <dbReference type="ChEBI" id="CHEBI:78442"/>
        <dbReference type="ChEBI" id="CHEBI:78520"/>
        <dbReference type="EC" id="1.2.1.70"/>
    </reaction>
</comment>
<dbReference type="GO" id="GO:0008883">
    <property type="term" value="F:glutamyl-tRNA reductase activity"/>
    <property type="evidence" value="ECO:0007669"/>
    <property type="project" value="UniProtKB-UniRule"/>
</dbReference>
<keyword evidence="4 8" id="KW-0521">NADP</keyword>
<evidence type="ECO:0000256" key="11">
    <source>
        <dbReference type="PIRSR" id="PIRSR000445-3"/>
    </source>
</evidence>
<evidence type="ECO:0000259" key="16">
    <source>
        <dbReference type="Pfam" id="PF05201"/>
    </source>
</evidence>
<dbReference type="InterPro" id="IPR015896">
    <property type="entry name" value="4pyrrol_synth_GluRdtase_dimer"/>
</dbReference>
<feature type="binding site" evidence="8 10">
    <location>
        <begin position="115"/>
        <end position="117"/>
    </location>
    <ligand>
        <name>substrate</name>
    </ligand>
</feature>
<evidence type="ECO:0000256" key="9">
    <source>
        <dbReference type="PIRSR" id="PIRSR000445-1"/>
    </source>
</evidence>
<evidence type="ECO:0000256" key="13">
    <source>
        <dbReference type="RuleBase" id="RU000584"/>
    </source>
</evidence>
<keyword evidence="18" id="KW-1185">Reference proteome</keyword>
<evidence type="ECO:0000259" key="14">
    <source>
        <dbReference type="Pfam" id="PF00745"/>
    </source>
</evidence>
<evidence type="ECO:0000256" key="1">
    <source>
        <dbReference type="ARBA" id="ARBA00005059"/>
    </source>
</evidence>
<evidence type="ECO:0000313" key="18">
    <source>
        <dbReference type="Proteomes" id="UP000092884"/>
    </source>
</evidence>
<dbReference type="AlphaFoldDB" id="A0A1B1U3Z5"/>
<dbReference type="InterPro" id="IPR036343">
    <property type="entry name" value="GluRdtase_N_sf"/>
</dbReference>
<evidence type="ECO:0000256" key="5">
    <source>
        <dbReference type="ARBA" id="ARBA00023002"/>
    </source>
</evidence>
<evidence type="ECO:0000313" key="17">
    <source>
        <dbReference type="EMBL" id="ANV97483.1"/>
    </source>
</evidence>
<feature type="domain" description="Quinate/shikimate 5-dehydrogenase/glutamyl-tRNA reductase" evidence="15">
    <location>
        <begin position="183"/>
        <end position="304"/>
    </location>
</feature>
<reference evidence="18" key="1">
    <citation type="submission" date="2016-07" db="EMBL/GenBank/DDBJ databases">
        <authorList>
            <person name="Florea S."/>
            <person name="Webb J.S."/>
            <person name="Jaromczyk J."/>
            <person name="Schardl C.L."/>
        </authorList>
    </citation>
    <scope>NUCLEOTIDE SEQUENCE [LARGE SCALE GENOMIC DNA]</scope>
    <source>
        <strain evidence="18">MIT 01-6242</strain>
    </source>
</reference>
<comment type="domain">
    <text evidence="8">Possesses an unusual extended V-shaped dimeric structure with each monomer consisting of three distinct domains arranged along a curved 'spinal' alpha-helix. The N-terminal catalytic domain specifically recognizes the glutamate moiety of the substrate. The second domain is the NADPH-binding domain, and the third C-terminal domain is responsible for dimerization.</text>
</comment>
<gene>
    <name evidence="8" type="primary">hemA</name>
    <name evidence="17" type="ORF">BBW65_01035</name>
</gene>
<dbReference type="Pfam" id="PF01488">
    <property type="entry name" value="Shikimate_DH"/>
    <property type="match status" value="1"/>
</dbReference>
<dbReference type="InterPro" id="IPR018214">
    <property type="entry name" value="GluRdtase_CS"/>
</dbReference>
<evidence type="ECO:0000256" key="10">
    <source>
        <dbReference type="PIRSR" id="PIRSR000445-2"/>
    </source>
</evidence>
<feature type="active site" description="Nucleophile" evidence="8 9">
    <location>
        <position position="50"/>
    </location>
</feature>
<feature type="domain" description="Glutamyl-tRNA reductase N-terminal" evidence="16">
    <location>
        <begin position="5"/>
        <end position="157"/>
    </location>
</feature>
<feature type="binding site" evidence="8 11">
    <location>
        <begin position="189"/>
        <end position="194"/>
    </location>
    <ligand>
        <name>NADP(+)</name>
        <dbReference type="ChEBI" id="CHEBI:58349"/>
    </ligand>
</feature>
<dbReference type="InterPro" id="IPR000343">
    <property type="entry name" value="4pyrrol_synth_GluRdtase"/>
</dbReference>